<feature type="domain" description="Rhodopsin" evidence="7">
    <location>
        <begin position="27"/>
        <end position="246"/>
    </location>
</feature>
<keyword evidence="4 6" id="KW-0472">Membrane</keyword>
<dbReference type="STRING" id="5098.A0A507QJ49"/>
<evidence type="ECO:0000313" key="8">
    <source>
        <dbReference type="EMBL" id="TQB68549.1"/>
    </source>
</evidence>
<evidence type="ECO:0000259" key="7">
    <source>
        <dbReference type="Pfam" id="PF20684"/>
    </source>
</evidence>
<dbReference type="GO" id="GO:0016020">
    <property type="term" value="C:membrane"/>
    <property type="evidence" value="ECO:0007669"/>
    <property type="project" value="UniProtKB-SubCell"/>
</dbReference>
<keyword evidence="2 6" id="KW-0812">Transmembrane</keyword>
<keyword evidence="3 6" id="KW-1133">Transmembrane helix</keyword>
<comment type="caution">
    <text evidence="8">The sequence shown here is derived from an EMBL/GenBank/DDBJ whole genome shotgun (WGS) entry which is preliminary data.</text>
</comment>
<accession>A0A507QJ49</accession>
<feature type="transmembrane region" description="Helical" evidence="6">
    <location>
        <begin position="43"/>
        <end position="63"/>
    </location>
</feature>
<dbReference type="PANTHER" id="PTHR33048">
    <property type="entry name" value="PTH11-LIKE INTEGRAL MEMBRANE PROTEIN (AFU_ORTHOLOGUE AFUA_5G11245)"/>
    <property type="match status" value="1"/>
</dbReference>
<evidence type="ECO:0000256" key="4">
    <source>
        <dbReference type="ARBA" id="ARBA00023136"/>
    </source>
</evidence>
<sequence length="350" mass="39292">MAPGSRGLEMIGIISALVGVATIAVILRIIARLKRRLHFGVDDYLCFTALVLLYGMFVELILWCTIGGNGAHDADITPQTRRNFYRIFLSNQFLYFVLCPVVKISIVCFYRRVFSIPRFQQFSFGLNCLMGTWSAGIFFACAGQCRPLRAYWDHSVFNVVMDFVILGMPIPIIWRLQKAWHEKLELTAVFAVGGFVCFASIYRIVVLFYIDPADTTYTVYKATLWTHIEPSVGLTCSCLPTIRGLLPRFIRGLLPRFIRGRSTNRSKTWTTGQRYASNNGHLSSSNTSSSAPFMTIPRGDAEFLVMSDVAAYGGKGLDDRSVEGGVMDITIKTDINVYRGSRPSSMRMVE</sequence>
<feature type="transmembrane region" description="Helical" evidence="6">
    <location>
        <begin position="93"/>
        <end position="110"/>
    </location>
</feature>
<gene>
    <name evidence="8" type="ORF">MPDQ_003243</name>
</gene>
<dbReference type="AlphaFoldDB" id="A0A507QJ49"/>
<feature type="transmembrane region" description="Helical" evidence="6">
    <location>
        <begin position="186"/>
        <end position="210"/>
    </location>
</feature>
<evidence type="ECO:0000313" key="9">
    <source>
        <dbReference type="Proteomes" id="UP000319663"/>
    </source>
</evidence>
<organism evidence="8 9">
    <name type="scientific">Monascus purpureus</name>
    <name type="common">Red mold</name>
    <name type="synonym">Monascus anka</name>
    <dbReference type="NCBI Taxonomy" id="5098"/>
    <lineage>
        <taxon>Eukaryota</taxon>
        <taxon>Fungi</taxon>
        <taxon>Dikarya</taxon>
        <taxon>Ascomycota</taxon>
        <taxon>Pezizomycotina</taxon>
        <taxon>Eurotiomycetes</taxon>
        <taxon>Eurotiomycetidae</taxon>
        <taxon>Eurotiales</taxon>
        <taxon>Aspergillaceae</taxon>
        <taxon>Monascus</taxon>
    </lineage>
</organism>
<dbReference type="Pfam" id="PF20684">
    <property type="entry name" value="Fung_rhodopsin"/>
    <property type="match status" value="1"/>
</dbReference>
<protein>
    <recommendedName>
        <fullName evidence="7">Rhodopsin domain-containing protein</fullName>
    </recommendedName>
</protein>
<evidence type="ECO:0000256" key="1">
    <source>
        <dbReference type="ARBA" id="ARBA00004141"/>
    </source>
</evidence>
<evidence type="ECO:0000256" key="2">
    <source>
        <dbReference type="ARBA" id="ARBA00022692"/>
    </source>
</evidence>
<dbReference type="EMBL" id="VIFY01000208">
    <property type="protein sequence ID" value="TQB68549.1"/>
    <property type="molecule type" value="Genomic_DNA"/>
</dbReference>
<dbReference type="PANTHER" id="PTHR33048:SF163">
    <property type="entry name" value="INTEGRAL MEMBRANE PROTEIN (AFU_ORTHOLOGUE AFUA_8G05510)"/>
    <property type="match status" value="1"/>
</dbReference>
<feature type="transmembrane region" description="Helical" evidence="6">
    <location>
        <begin position="12"/>
        <end position="31"/>
    </location>
</feature>
<comment type="similarity">
    <text evidence="5">Belongs to the SAT4 family.</text>
</comment>
<comment type="subcellular location">
    <subcellularLocation>
        <location evidence="1">Membrane</location>
        <topology evidence="1">Multi-pass membrane protein</topology>
    </subcellularLocation>
</comment>
<proteinExistence type="inferred from homology"/>
<feature type="transmembrane region" description="Helical" evidence="6">
    <location>
        <begin position="155"/>
        <end position="174"/>
    </location>
</feature>
<name>A0A507QJ49_MONPU</name>
<dbReference type="OrthoDB" id="10017208at2759"/>
<dbReference type="Proteomes" id="UP000319663">
    <property type="component" value="Unassembled WGS sequence"/>
</dbReference>
<dbReference type="InterPro" id="IPR049326">
    <property type="entry name" value="Rhodopsin_dom_fungi"/>
</dbReference>
<evidence type="ECO:0000256" key="3">
    <source>
        <dbReference type="ARBA" id="ARBA00022989"/>
    </source>
</evidence>
<feature type="transmembrane region" description="Helical" evidence="6">
    <location>
        <begin position="122"/>
        <end position="143"/>
    </location>
</feature>
<keyword evidence="9" id="KW-1185">Reference proteome</keyword>
<evidence type="ECO:0000256" key="5">
    <source>
        <dbReference type="ARBA" id="ARBA00038359"/>
    </source>
</evidence>
<dbReference type="InterPro" id="IPR052337">
    <property type="entry name" value="SAT4-like"/>
</dbReference>
<evidence type="ECO:0000256" key="6">
    <source>
        <dbReference type="SAM" id="Phobius"/>
    </source>
</evidence>
<reference evidence="8 9" key="1">
    <citation type="submission" date="2019-06" db="EMBL/GenBank/DDBJ databases">
        <title>Wine fermentation using esterase from Monascus purpureus.</title>
        <authorList>
            <person name="Geng C."/>
            <person name="Zhang Y."/>
        </authorList>
    </citation>
    <scope>NUCLEOTIDE SEQUENCE [LARGE SCALE GENOMIC DNA]</scope>
    <source>
        <strain evidence="8">HQ1</strain>
    </source>
</reference>